<accession>A0ABR1KYI6</accession>
<comment type="caution">
    <text evidence="3">The sequence shown here is derived from an EMBL/GenBank/DDBJ whole genome shotgun (WGS) entry which is preliminary data.</text>
</comment>
<evidence type="ECO:0000313" key="3">
    <source>
        <dbReference type="EMBL" id="KAK7522533.1"/>
    </source>
</evidence>
<name>A0ABR1KYI6_9PEZI</name>
<keyword evidence="2" id="KW-0732">Signal</keyword>
<keyword evidence="4" id="KW-1185">Reference proteome</keyword>
<evidence type="ECO:0000313" key="4">
    <source>
        <dbReference type="Proteomes" id="UP001363622"/>
    </source>
</evidence>
<evidence type="ECO:0000256" key="1">
    <source>
        <dbReference type="SAM" id="MobiDB-lite"/>
    </source>
</evidence>
<feature type="chain" id="PRO_5046499329" description="Secreted protein" evidence="2">
    <location>
        <begin position="27"/>
        <end position="103"/>
    </location>
</feature>
<organism evidence="3 4">
    <name type="scientific">Phyllosticta citriasiana</name>
    <dbReference type="NCBI Taxonomy" id="595635"/>
    <lineage>
        <taxon>Eukaryota</taxon>
        <taxon>Fungi</taxon>
        <taxon>Dikarya</taxon>
        <taxon>Ascomycota</taxon>
        <taxon>Pezizomycotina</taxon>
        <taxon>Dothideomycetes</taxon>
        <taxon>Dothideomycetes incertae sedis</taxon>
        <taxon>Botryosphaeriales</taxon>
        <taxon>Phyllostictaceae</taxon>
        <taxon>Phyllosticta</taxon>
    </lineage>
</organism>
<dbReference type="Proteomes" id="UP001363622">
    <property type="component" value="Unassembled WGS sequence"/>
</dbReference>
<proteinExistence type="predicted"/>
<reference evidence="3 4" key="1">
    <citation type="submission" date="2024-04" db="EMBL/GenBank/DDBJ databases">
        <title>Phyllosticta paracitricarpa is synonymous to the EU quarantine fungus P. citricarpa based on phylogenomic analyses.</title>
        <authorList>
            <consortium name="Lawrence Berkeley National Laboratory"/>
            <person name="Van Ingen-Buijs V.A."/>
            <person name="Van Westerhoven A.C."/>
            <person name="Haridas S."/>
            <person name="Skiadas P."/>
            <person name="Martin F."/>
            <person name="Groenewald J.Z."/>
            <person name="Crous P.W."/>
            <person name="Seidl M.F."/>
        </authorList>
    </citation>
    <scope>NUCLEOTIDE SEQUENCE [LARGE SCALE GENOMIC DNA]</scope>
    <source>
        <strain evidence="3 4">CBS 123371</strain>
    </source>
</reference>
<evidence type="ECO:0000256" key="2">
    <source>
        <dbReference type="SAM" id="SignalP"/>
    </source>
</evidence>
<feature type="region of interest" description="Disordered" evidence="1">
    <location>
        <begin position="43"/>
        <end position="103"/>
    </location>
</feature>
<gene>
    <name evidence="3" type="ORF">IWZ03DRAFT_371517</name>
</gene>
<feature type="signal peptide" evidence="2">
    <location>
        <begin position="1"/>
        <end position="26"/>
    </location>
</feature>
<sequence length="103" mass="11243">MQCCSAGTITHICLARLAWVVGSCCALPCLWREAYSTLPFPPCPPLRPRQDDLPTSSNSALDDGNARQSGPPRKLHDARTTTRYRSTRARSGRSPTGDIRGDT</sequence>
<evidence type="ECO:0008006" key="5">
    <source>
        <dbReference type="Google" id="ProtNLM"/>
    </source>
</evidence>
<dbReference type="EMBL" id="JBBPHU010000002">
    <property type="protein sequence ID" value="KAK7522533.1"/>
    <property type="molecule type" value="Genomic_DNA"/>
</dbReference>
<protein>
    <recommendedName>
        <fullName evidence="5">Secreted protein</fullName>
    </recommendedName>
</protein>